<evidence type="ECO:0000256" key="1">
    <source>
        <dbReference type="ARBA" id="ARBA00004123"/>
    </source>
</evidence>
<keyword evidence="12" id="KW-1185">Reference proteome</keyword>
<evidence type="ECO:0000256" key="8">
    <source>
        <dbReference type="SAM" id="MobiDB-lite"/>
    </source>
</evidence>
<feature type="region of interest" description="Disordered" evidence="8">
    <location>
        <begin position="290"/>
        <end position="318"/>
    </location>
</feature>
<keyword evidence="7" id="KW-0175">Coiled coil</keyword>
<reference evidence="11" key="1">
    <citation type="journal article" date="2020" name="bioRxiv">
        <title>Chromosome-level reference genome of the European wasp spider Argiope bruennichi: a resource for studies on range expansion and evolutionary adaptation.</title>
        <authorList>
            <person name="Sheffer M.M."/>
            <person name="Hoppe A."/>
            <person name="Krehenwinkel H."/>
            <person name="Uhl G."/>
            <person name="Kuss A.W."/>
            <person name="Jensen L."/>
            <person name="Jensen C."/>
            <person name="Gillespie R.G."/>
            <person name="Hoff K.J."/>
            <person name="Prost S."/>
        </authorList>
    </citation>
    <scope>NUCLEOTIDE SEQUENCE</scope>
</reference>
<evidence type="ECO:0000256" key="3">
    <source>
        <dbReference type="ARBA" id="ARBA00005885"/>
    </source>
</evidence>
<dbReference type="InterPro" id="IPR027329">
    <property type="entry name" value="TPX2_C"/>
</dbReference>
<dbReference type="GO" id="GO:0005874">
    <property type="term" value="C:microtubule"/>
    <property type="evidence" value="ECO:0007669"/>
    <property type="project" value="InterPro"/>
</dbReference>
<dbReference type="Proteomes" id="UP000807504">
    <property type="component" value="Unassembled WGS sequence"/>
</dbReference>
<reference evidence="11" key="2">
    <citation type="submission" date="2020-06" db="EMBL/GenBank/DDBJ databases">
        <authorList>
            <person name="Sheffer M."/>
        </authorList>
    </citation>
    <scope>NUCLEOTIDE SEQUENCE</scope>
</reference>
<evidence type="ECO:0000256" key="5">
    <source>
        <dbReference type="ARBA" id="ARBA00023212"/>
    </source>
</evidence>
<dbReference type="GO" id="GO:0060236">
    <property type="term" value="P:regulation of mitotic spindle organization"/>
    <property type="evidence" value="ECO:0007669"/>
    <property type="project" value="InterPro"/>
</dbReference>
<sequence length="589" mass="68611">MNTSDFDCPQYVCFETLQREMRDSSTLSMDSLDEVNHHQNDSLLSGDLSHSISDTLLSNYTESSNSMDIGDSNSLLHDIGSNEKENFHVNQSKKVIIKTKSKAPKTTQPRPFQFETDNRIKSKPTNTGSNYDEKDFASKLRQNTNTSSQSTKNRVTKVKPFNLTVPSKRKLEEDTEYIPLAEQISAFHQKVPERYQTTSQKEFQPQEHWEPPPLQARSPKLQAVKRQRVVTAISREEQELKEIKEYEFHARPVDPKIYKGPSKVKVQPKTKLATKGKNIRLRTAQRAALQRRMSSEKKYEFKARPVPKDILNGPTGLKEKPVIPITEAKAPAFQTDNRLQKRKIMEQEKKAQEEEKELLQKKNLSKHQTSVVKAPPAPYIPKRTEVQPFSFDKADRERFSRKEKKIQEELEEQSKPFVFRAQMMPVPEPSALPAVPRRPPTQPEPFKFELEHRCAKHDSLHIEEQQMSFKAQPADVLKKKPFVPEKPPKPNLAEIEEFHLHTEKRASERHRLEEIKKAEEREKERILQEQKRIQEEQERMELMKLRQELVHKANPIPEYKPVEIKPSDKPLTIPISPEFETDKRLKTKH</sequence>
<dbReference type="PANTHER" id="PTHR14326">
    <property type="entry name" value="TARGETING PROTEIN FOR XKLP2"/>
    <property type="match status" value="1"/>
</dbReference>
<protein>
    <submittedName>
        <fullName evidence="11">Targeting protein for Xklp2 like protein</fullName>
    </submittedName>
</protein>
<feature type="coiled-coil region" evidence="7">
    <location>
        <begin position="509"/>
        <end position="546"/>
    </location>
</feature>
<feature type="compositionally biased region" description="Polar residues" evidence="8">
    <location>
        <begin position="140"/>
        <end position="153"/>
    </location>
</feature>
<dbReference type="Pfam" id="PF12214">
    <property type="entry name" value="TPX2_importin"/>
    <property type="match status" value="1"/>
</dbReference>
<evidence type="ECO:0000259" key="10">
    <source>
        <dbReference type="Pfam" id="PF12214"/>
    </source>
</evidence>
<feature type="compositionally biased region" description="Basic and acidic residues" evidence="8">
    <location>
        <begin position="346"/>
        <end position="360"/>
    </location>
</feature>
<dbReference type="GO" id="GO:0005634">
    <property type="term" value="C:nucleus"/>
    <property type="evidence" value="ECO:0007669"/>
    <property type="project" value="UniProtKB-SubCell"/>
</dbReference>
<feature type="compositionally biased region" description="Basic and acidic residues" evidence="8">
    <location>
        <begin position="293"/>
        <end position="307"/>
    </location>
</feature>
<evidence type="ECO:0000256" key="4">
    <source>
        <dbReference type="ARBA" id="ARBA00022490"/>
    </source>
</evidence>
<organism evidence="11 12">
    <name type="scientific">Argiope bruennichi</name>
    <name type="common">Wasp spider</name>
    <name type="synonym">Aranea bruennichi</name>
    <dbReference type="NCBI Taxonomy" id="94029"/>
    <lineage>
        <taxon>Eukaryota</taxon>
        <taxon>Metazoa</taxon>
        <taxon>Ecdysozoa</taxon>
        <taxon>Arthropoda</taxon>
        <taxon>Chelicerata</taxon>
        <taxon>Arachnida</taxon>
        <taxon>Araneae</taxon>
        <taxon>Araneomorphae</taxon>
        <taxon>Entelegynae</taxon>
        <taxon>Araneoidea</taxon>
        <taxon>Araneidae</taxon>
        <taxon>Argiope</taxon>
    </lineage>
</organism>
<dbReference type="Pfam" id="PF06886">
    <property type="entry name" value="TPX2"/>
    <property type="match status" value="1"/>
</dbReference>
<feature type="region of interest" description="Disordered" evidence="8">
    <location>
        <begin position="552"/>
        <end position="589"/>
    </location>
</feature>
<feature type="domain" description="TPX2 C-terminal" evidence="9">
    <location>
        <begin position="498"/>
        <end position="572"/>
    </location>
</feature>
<accession>A0A8T0FY10</accession>
<comment type="subcellular location">
    <subcellularLocation>
        <location evidence="2">Cytoplasm</location>
        <location evidence="2">Cytoskeleton</location>
        <location evidence="2">Spindle</location>
    </subcellularLocation>
    <subcellularLocation>
        <location evidence="1">Nucleus</location>
    </subcellularLocation>
</comment>
<feature type="region of interest" description="Disordered" evidence="8">
    <location>
        <begin position="97"/>
        <end position="159"/>
    </location>
</feature>
<feature type="compositionally biased region" description="Basic and acidic residues" evidence="8">
    <location>
        <begin position="580"/>
        <end position="589"/>
    </location>
</feature>
<keyword evidence="6" id="KW-0539">Nucleus</keyword>
<feature type="region of interest" description="Disordered" evidence="8">
    <location>
        <begin position="346"/>
        <end position="419"/>
    </location>
</feature>
<evidence type="ECO:0000256" key="7">
    <source>
        <dbReference type="SAM" id="Coils"/>
    </source>
</evidence>
<evidence type="ECO:0000256" key="6">
    <source>
        <dbReference type="ARBA" id="ARBA00023242"/>
    </source>
</evidence>
<name>A0A8T0FY10_ARGBR</name>
<dbReference type="EMBL" id="JABXBU010000002">
    <property type="protein sequence ID" value="KAF8795145.1"/>
    <property type="molecule type" value="Genomic_DNA"/>
</dbReference>
<comment type="similarity">
    <text evidence="3">Belongs to the TPX2 family.</text>
</comment>
<evidence type="ECO:0000259" key="9">
    <source>
        <dbReference type="Pfam" id="PF06886"/>
    </source>
</evidence>
<dbReference type="PANTHER" id="PTHR14326:SF44">
    <property type="entry name" value="TARGETING PROTEIN FOR XKLP2"/>
    <property type="match status" value="1"/>
</dbReference>
<evidence type="ECO:0000256" key="2">
    <source>
        <dbReference type="ARBA" id="ARBA00004186"/>
    </source>
</evidence>
<dbReference type="InterPro" id="IPR009675">
    <property type="entry name" value="TPX2_fam"/>
</dbReference>
<feature type="compositionally biased region" description="Basic and acidic residues" evidence="8">
    <location>
        <begin position="392"/>
        <end position="414"/>
    </location>
</feature>
<keyword evidence="4" id="KW-0963">Cytoplasm</keyword>
<evidence type="ECO:0000313" key="12">
    <source>
        <dbReference type="Proteomes" id="UP000807504"/>
    </source>
</evidence>
<proteinExistence type="inferred from homology"/>
<dbReference type="AlphaFoldDB" id="A0A8T0FY10"/>
<evidence type="ECO:0000313" key="11">
    <source>
        <dbReference type="EMBL" id="KAF8795145.1"/>
    </source>
</evidence>
<comment type="caution">
    <text evidence="11">The sequence shown here is derived from an EMBL/GenBank/DDBJ whole genome shotgun (WGS) entry which is preliminary data.</text>
</comment>
<dbReference type="GO" id="GO:0005819">
    <property type="term" value="C:spindle"/>
    <property type="evidence" value="ECO:0007669"/>
    <property type="project" value="UniProtKB-SubCell"/>
</dbReference>
<gene>
    <name evidence="11" type="ORF">HNY73_003025</name>
</gene>
<keyword evidence="5" id="KW-0206">Cytoskeleton</keyword>
<feature type="domain" description="TPX2 central" evidence="10">
    <location>
        <begin position="216"/>
        <end position="333"/>
    </location>
</feature>
<dbReference type="InterPro" id="IPR027330">
    <property type="entry name" value="TPX2_central_dom"/>
</dbReference>